<evidence type="ECO:0000256" key="2">
    <source>
        <dbReference type="ARBA" id="ARBA00022741"/>
    </source>
</evidence>
<organism evidence="7 8">
    <name type="scientific">Alteromonas aquimaris</name>
    <dbReference type="NCBI Taxonomy" id="2998417"/>
    <lineage>
        <taxon>Bacteria</taxon>
        <taxon>Pseudomonadati</taxon>
        <taxon>Pseudomonadota</taxon>
        <taxon>Gammaproteobacteria</taxon>
        <taxon>Alteromonadales</taxon>
        <taxon>Alteromonadaceae</taxon>
        <taxon>Alteromonas/Salinimonas group</taxon>
        <taxon>Alteromonas</taxon>
    </lineage>
</organism>
<evidence type="ECO:0000259" key="6">
    <source>
        <dbReference type="PROSITE" id="PS50893"/>
    </source>
</evidence>
<evidence type="ECO:0000256" key="3">
    <source>
        <dbReference type="ARBA" id="ARBA00022840"/>
    </source>
</evidence>
<dbReference type="Pfam" id="PF00005">
    <property type="entry name" value="ABC_tran"/>
    <property type="match status" value="1"/>
</dbReference>
<accession>A0ABT3P551</accession>
<keyword evidence="8" id="KW-1185">Reference proteome</keyword>
<dbReference type="SMART" id="SM00382">
    <property type="entry name" value="AAA"/>
    <property type="match status" value="1"/>
</dbReference>
<dbReference type="Proteomes" id="UP001142810">
    <property type="component" value="Unassembled WGS sequence"/>
</dbReference>
<dbReference type="GO" id="GO:0005524">
    <property type="term" value="F:ATP binding"/>
    <property type="evidence" value="ECO:0007669"/>
    <property type="project" value="UniProtKB-KW"/>
</dbReference>
<dbReference type="InterPro" id="IPR017871">
    <property type="entry name" value="ABC_transporter-like_CS"/>
</dbReference>
<gene>
    <name evidence="7" type="ORF">OPS25_05155</name>
</gene>
<evidence type="ECO:0000256" key="1">
    <source>
        <dbReference type="ARBA" id="ARBA00022448"/>
    </source>
</evidence>
<dbReference type="InterPro" id="IPR027417">
    <property type="entry name" value="P-loop_NTPase"/>
</dbReference>
<dbReference type="PANTHER" id="PTHR42794:SF1">
    <property type="entry name" value="HEMIN IMPORT ATP-BINDING PROTEIN HMUV"/>
    <property type="match status" value="1"/>
</dbReference>
<keyword evidence="4" id="KW-1278">Translocase</keyword>
<comment type="caution">
    <text evidence="7">The sequence shown here is derived from an EMBL/GenBank/DDBJ whole genome shotgun (WGS) entry which is preliminary data.</text>
</comment>
<keyword evidence="1" id="KW-0813">Transport</keyword>
<dbReference type="PANTHER" id="PTHR42794">
    <property type="entry name" value="HEMIN IMPORT ATP-BINDING PROTEIN HMUV"/>
    <property type="match status" value="1"/>
</dbReference>
<evidence type="ECO:0000313" key="7">
    <source>
        <dbReference type="EMBL" id="MCW8107885.1"/>
    </source>
</evidence>
<comment type="function">
    <text evidence="5">Part of the ABC transporter complex HmuTUV involved in hemin import. Responsible for energy coupling to the transport system.</text>
</comment>
<dbReference type="Gene3D" id="3.40.50.300">
    <property type="entry name" value="P-loop containing nucleotide triphosphate hydrolases"/>
    <property type="match status" value="1"/>
</dbReference>
<proteinExistence type="predicted"/>
<dbReference type="RefSeq" id="WP_265616573.1">
    <property type="nucleotide sequence ID" value="NZ_JAPFRD010000005.1"/>
</dbReference>
<dbReference type="PROSITE" id="PS50893">
    <property type="entry name" value="ABC_TRANSPORTER_2"/>
    <property type="match status" value="1"/>
</dbReference>
<dbReference type="SUPFAM" id="SSF52540">
    <property type="entry name" value="P-loop containing nucleoside triphosphate hydrolases"/>
    <property type="match status" value="1"/>
</dbReference>
<dbReference type="PROSITE" id="PS00211">
    <property type="entry name" value="ABC_TRANSPORTER_1"/>
    <property type="match status" value="1"/>
</dbReference>
<dbReference type="InterPro" id="IPR003593">
    <property type="entry name" value="AAA+_ATPase"/>
</dbReference>
<protein>
    <submittedName>
        <fullName evidence="7">ATP-binding cassette domain-containing protein</fullName>
    </submittedName>
</protein>
<name>A0ABT3P551_9ALTE</name>
<sequence>MSSLSLVNVSVGARLSQISAKVAKGTSVHLLGENGAGKSSLLQLIAGLLCADSGDVVYQGQMLKDIPLAQLATLRCFHQQSVQPVFDLPVNEYLGFYLQNYRDLPSPLEHVFELYHLLNKKITTLSGGELQRVELCRSLIQVWPAIGAGEALLVLDEPLQALDIRHQLAFLEYSRQLVDQGNTLVCSSHHIAQSARYADKIWCIQAGKLIAQGGAEDIITPHILKRTYQCHFDVKRHANTWQIDALGASDPP</sequence>
<evidence type="ECO:0000313" key="8">
    <source>
        <dbReference type="Proteomes" id="UP001142810"/>
    </source>
</evidence>
<reference evidence="7" key="1">
    <citation type="submission" date="2022-11" db="EMBL/GenBank/DDBJ databases">
        <title>Alteromonas sp. nov., isolated from sea water of the Qingdao.</title>
        <authorList>
            <person name="Wang Q."/>
        </authorList>
    </citation>
    <scope>NUCLEOTIDE SEQUENCE</scope>
    <source>
        <strain evidence="7">ASW11-7</strain>
    </source>
</reference>
<dbReference type="EMBL" id="JAPFRD010000005">
    <property type="protein sequence ID" value="MCW8107885.1"/>
    <property type="molecule type" value="Genomic_DNA"/>
</dbReference>
<evidence type="ECO:0000256" key="5">
    <source>
        <dbReference type="ARBA" id="ARBA00037066"/>
    </source>
</evidence>
<dbReference type="InterPro" id="IPR003439">
    <property type="entry name" value="ABC_transporter-like_ATP-bd"/>
</dbReference>
<evidence type="ECO:0000256" key="4">
    <source>
        <dbReference type="ARBA" id="ARBA00022967"/>
    </source>
</evidence>
<feature type="domain" description="ABC transporter" evidence="6">
    <location>
        <begin position="4"/>
        <end position="231"/>
    </location>
</feature>
<keyword evidence="2" id="KW-0547">Nucleotide-binding</keyword>
<keyword evidence="3 7" id="KW-0067">ATP-binding</keyword>